<keyword evidence="2" id="KW-1185">Reference proteome</keyword>
<evidence type="ECO:0000313" key="2">
    <source>
        <dbReference type="Proteomes" id="UP000790709"/>
    </source>
</evidence>
<dbReference type="EMBL" id="MU266627">
    <property type="protein sequence ID" value="KAH7919820.1"/>
    <property type="molecule type" value="Genomic_DNA"/>
</dbReference>
<proteinExistence type="predicted"/>
<accession>A0ACB8B2R0</accession>
<gene>
    <name evidence="1" type="ORF">BV22DRAFT_842993</name>
</gene>
<evidence type="ECO:0000313" key="1">
    <source>
        <dbReference type="EMBL" id="KAH7919820.1"/>
    </source>
</evidence>
<name>A0ACB8B2R0_9AGAM</name>
<dbReference type="Proteomes" id="UP000790709">
    <property type="component" value="Unassembled WGS sequence"/>
</dbReference>
<reference evidence="1" key="1">
    <citation type="journal article" date="2021" name="New Phytol.">
        <title>Evolutionary innovations through gain and loss of genes in the ectomycorrhizal Boletales.</title>
        <authorList>
            <person name="Wu G."/>
            <person name="Miyauchi S."/>
            <person name="Morin E."/>
            <person name="Kuo A."/>
            <person name="Drula E."/>
            <person name="Varga T."/>
            <person name="Kohler A."/>
            <person name="Feng B."/>
            <person name="Cao Y."/>
            <person name="Lipzen A."/>
            <person name="Daum C."/>
            <person name="Hundley H."/>
            <person name="Pangilinan J."/>
            <person name="Johnson J."/>
            <person name="Barry K."/>
            <person name="LaButti K."/>
            <person name="Ng V."/>
            <person name="Ahrendt S."/>
            <person name="Min B."/>
            <person name="Choi I.G."/>
            <person name="Park H."/>
            <person name="Plett J.M."/>
            <person name="Magnuson J."/>
            <person name="Spatafora J.W."/>
            <person name="Nagy L.G."/>
            <person name="Henrissat B."/>
            <person name="Grigoriev I.V."/>
            <person name="Yang Z.L."/>
            <person name="Xu J."/>
            <person name="Martin F.M."/>
        </authorList>
    </citation>
    <scope>NUCLEOTIDE SEQUENCE</scope>
    <source>
        <strain evidence="1">KUC20120723A-06</strain>
    </source>
</reference>
<comment type="caution">
    <text evidence="1">The sequence shown here is derived from an EMBL/GenBank/DDBJ whole genome shotgun (WGS) entry which is preliminary data.</text>
</comment>
<protein>
    <submittedName>
        <fullName evidence="1">Uncharacterized protein</fullName>
    </submittedName>
</protein>
<organism evidence="1 2">
    <name type="scientific">Leucogyrophana mollusca</name>
    <dbReference type="NCBI Taxonomy" id="85980"/>
    <lineage>
        <taxon>Eukaryota</taxon>
        <taxon>Fungi</taxon>
        <taxon>Dikarya</taxon>
        <taxon>Basidiomycota</taxon>
        <taxon>Agaricomycotina</taxon>
        <taxon>Agaricomycetes</taxon>
        <taxon>Agaricomycetidae</taxon>
        <taxon>Boletales</taxon>
        <taxon>Boletales incertae sedis</taxon>
        <taxon>Leucogyrophana</taxon>
    </lineage>
</organism>
<sequence length="111" mass="11614">MGASSASTAHPPPSAFNCHILVLLIPSFRPNRRNLCLKAPHAPSSKAASNFNKDSSVTEATLHMPPLCSPASAAVSQLTDPRTVRLPLDLQVSAPALTGVISPLHAGPWCE</sequence>